<reference evidence="1" key="1">
    <citation type="submission" date="2018-02" db="EMBL/GenBank/DDBJ databases">
        <title>Rhizophora mucronata_Transcriptome.</title>
        <authorList>
            <person name="Meera S.P."/>
            <person name="Sreeshan A."/>
            <person name="Augustine A."/>
        </authorList>
    </citation>
    <scope>NUCLEOTIDE SEQUENCE</scope>
    <source>
        <tissue evidence="1">Leaf</tissue>
    </source>
</reference>
<organism evidence="1">
    <name type="scientific">Rhizophora mucronata</name>
    <name type="common">Asiatic mangrove</name>
    <dbReference type="NCBI Taxonomy" id="61149"/>
    <lineage>
        <taxon>Eukaryota</taxon>
        <taxon>Viridiplantae</taxon>
        <taxon>Streptophyta</taxon>
        <taxon>Embryophyta</taxon>
        <taxon>Tracheophyta</taxon>
        <taxon>Spermatophyta</taxon>
        <taxon>Magnoliopsida</taxon>
        <taxon>eudicotyledons</taxon>
        <taxon>Gunneridae</taxon>
        <taxon>Pentapetalae</taxon>
        <taxon>rosids</taxon>
        <taxon>fabids</taxon>
        <taxon>Malpighiales</taxon>
        <taxon>Rhizophoraceae</taxon>
        <taxon>Rhizophora</taxon>
    </lineage>
</organism>
<name>A0A2P2N808_RHIMU</name>
<proteinExistence type="predicted"/>
<protein>
    <submittedName>
        <fullName evidence="1">Uncharacterized protein</fullName>
    </submittedName>
</protein>
<sequence length="13" mass="1484">MLLCYNSSSESLH</sequence>
<dbReference type="EMBL" id="GGEC01058130">
    <property type="protein sequence ID" value="MBX38614.1"/>
    <property type="molecule type" value="Transcribed_RNA"/>
</dbReference>
<accession>A0A2P2N808</accession>
<evidence type="ECO:0000313" key="1">
    <source>
        <dbReference type="EMBL" id="MBX38614.1"/>
    </source>
</evidence>